<dbReference type="CDD" id="cd05466">
    <property type="entry name" value="PBP2_LTTR_substrate"/>
    <property type="match status" value="1"/>
</dbReference>
<dbReference type="OrthoDB" id="9803714at2"/>
<dbReference type="PRINTS" id="PR00039">
    <property type="entry name" value="HTHLYSR"/>
</dbReference>
<keyword evidence="3 6" id="KW-0238">DNA-binding</keyword>
<accession>A0A1H6KMZ2</accession>
<dbReference type="InterPro" id="IPR000847">
    <property type="entry name" value="LysR_HTH_N"/>
</dbReference>
<evidence type="ECO:0000256" key="2">
    <source>
        <dbReference type="ARBA" id="ARBA00023015"/>
    </source>
</evidence>
<dbReference type="Pfam" id="PF03466">
    <property type="entry name" value="LysR_substrate"/>
    <property type="match status" value="1"/>
</dbReference>
<sequence>MTLQQLKYIIAISSTGSMNKAAEQLYVSQPSLTSSVQELEKEIGIKIFNRSGRGVTLTNDGAEFVQYARQVVGQFDVLSEKYSGKGNVKKKFGVSTQHYSFAVKAFVEMVKEFDTAKYEFAVRETKTAEVISDVATMRSEIGIIYLNDFNRKSITKLLHSNGLEFHTLTKCSPFVYLWKGHPLAKEKKITFEQLADYPCLSFEQGDNSTFYLAEELLSTADYQRTIKANDRATMLNLMIGLDGYTLCSGIICEELNGDDYIAVPFDDESDEVMEIGYITLKNVILSEMAEIYIREIKAYLGID</sequence>
<dbReference type="InterPro" id="IPR005119">
    <property type="entry name" value="LysR_subst-bd"/>
</dbReference>
<dbReference type="InterPro" id="IPR036388">
    <property type="entry name" value="WH-like_DNA-bd_sf"/>
</dbReference>
<proteinExistence type="inferred from homology"/>
<keyword evidence="2" id="KW-0805">Transcription regulation</keyword>
<dbReference type="InterPro" id="IPR036390">
    <property type="entry name" value="WH_DNA-bd_sf"/>
</dbReference>
<organism evidence="6 7">
    <name type="scientific">Ruminococcus flavefaciens</name>
    <dbReference type="NCBI Taxonomy" id="1265"/>
    <lineage>
        <taxon>Bacteria</taxon>
        <taxon>Bacillati</taxon>
        <taxon>Bacillota</taxon>
        <taxon>Clostridia</taxon>
        <taxon>Eubacteriales</taxon>
        <taxon>Oscillospiraceae</taxon>
        <taxon>Ruminococcus</taxon>
    </lineage>
</organism>
<reference evidence="6 7" key="1">
    <citation type="submission" date="2016-10" db="EMBL/GenBank/DDBJ databases">
        <authorList>
            <person name="de Groot N.N."/>
        </authorList>
    </citation>
    <scope>NUCLEOTIDE SEQUENCE [LARGE SCALE GENOMIC DNA]</scope>
    <source>
        <strain evidence="6 7">YAD2003</strain>
    </source>
</reference>
<dbReference type="Gene3D" id="1.10.10.10">
    <property type="entry name" value="Winged helix-like DNA-binding domain superfamily/Winged helix DNA-binding domain"/>
    <property type="match status" value="1"/>
</dbReference>
<dbReference type="GO" id="GO:0032993">
    <property type="term" value="C:protein-DNA complex"/>
    <property type="evidence" value="ECO:0007669"/>
    <property type="project" value="TreeGrafter"/>
</dbReference>
<dbReference type="GO" id="GO:0003700">
    <property type="term" value="F:DNA-binding transcription factor activity"/>
    <property type="evidence" value="ECO:0007669"/>
    <property type="project" value="InterPro"/>
</dbReference>
<protein>
    <submittedName>
        <fullName evidence="6">DNA-binding transcriptional regulator, LysR family</fullName>
    </submittedName>
</protein>
<feature type="domain" description="HTH lysR-type" evidence="5">
    <location>
        <begin position="1"/>
        <end position="58"/>
    </location>
</feature>
<dbReference type="SUPFAM" id="SSF53850">
    <property type="entry name" value="Periplasmic binding protein-like II"/>
    <property type="match status" value="1"/>
</dbReference>
<evidence type="ECO:0000256" key="3">
    <source>
        <dbReference type="ARBA" id="ARBA00023125"/>
    </source>
</evidence>
<dbReference type="AlphaFoldDB" id="A0A1H6KMZ2"/>
<evidence type="ECO:0000256" key="1">
    <source>
        <dbReference type="ARBA" id="ARBA00009437"/>
    </source>
</evidence>
<evidence type="ECO:0000313" key="7">
    <source>
        <dbReference type="Proteomes" id="UP000183190"/>
    </source>
</evidence>
<evidence type="ECO:0000259" key="5">
    <source>
        <dbReference type="PROSITE" id="PS50931"/>
    </source>
</evidence>
<dbReference type="RefSeq" id="WP_074717607.1">
    <property type="nucleotide sequence ID" value="NZ_FNWV01000008.1"/>
</dbReference>
<dbReference type="EMBL" id="FNWV01000008">
    <property type="protein sequence ID" value="SEH72907.1"/>
    <property type="molecule type" value="Genomic_DNA"/>
</dbReference>
<dbReference type="Gene3D" id="3.40.190.10">
    <property type="entry name" value="Periplasmic binding protein-like II"/>
    <property type="match status" value="2"/>
</dbReference>
<keyword evidence="4" id="KW-0804">Transcription</keyword>
<dbReference type="PANTHER" id="PTHR30346">
    <property type="entry name" value="TRANSCRIPTIONAL DUAL REGULATOR HCAR-RELATED"/>
    <property type="match status" value="1"/>
</dbReference>
<name>A0A1H6KMZ2_RUMFL</name>
<dbReference type="Proteomes" id="UP000183190">
    <property type="component" value="Unassembled WGS sequence"/>
</dbReference>
<dbReference type="PROSITE" id="PS50931">
    <property type="entry name" value="HTH_LYSR"/>
    <property type="match status" value="1"/>
</dbReference>
<gene>
    <name evidence="6" type="ORF">SAMN02910265_02372</name>
</gene>
<dbReference type="GO" id="GO:0003677">
    <property type="term" value="F:DNA binding"/>
    <property type="evidence" value="ECO:0007669"/>
    <property type="project" value="UniProtKB-KW"/>
</dbReference>
<dbReference type="PANTHER" id="PTHR30346:SF0">
    <property type="entry name" value="HCA OPERON TRANSCRIPTIONAL ACTIVATOR HCAR"/>
    <property type="match status" value="1"/>
</dbReference>
<dbReference type="SUPFAM" id="SSF46785">
    <property type="entry name" value="Winged helix' DNA-binding domain"/>
    <property type="match status" value="1"/>
</dbReference>
<evidence type="ECO:0000256" key="4">
    <source>
        <dbReference type="ARBA" id="ARBA00023163"/>
    </source>
</evidence>
<comment type="similarity">
    <text evidence="1">Belongs to the LysR transcriptional regulatory family.</text>
</comment>
<evidence type="ECO:0000313" key="6">
    <source>
        <dbReference type="EMBL" id="SEH72907.1"/>
    </source>
</evidence>
<dbReference type="Pfam" id="PF00126">
    <property type="entry name" value="HTH_1"/>
    <property type="match status" value="1"/>
</dbReference>
<dbReference type="FunFam" id="1.10.10.10:FF:000001">
    <property type="entry name" value="LysR family transcriptional regulator"/>
    <property type="match status" value="1"/>
</dbReference>